<accession>A0A8J7LEI0</accession>
<name>A0A8J7LEI0_9NOST</name>
<evidence type="ECO:0000256" key="1">
    <source>
        <dbReference type="SAM" id="MobiDB-lite"/>
    </source>
</evidence>
<comment type="caution">
    <text evidence="3">The sequence shown here is derived from an EMBL/GenBank/DDBJ whole genome shotgun (WGS) entry which is preliminary data.</text>
</comment>
<dbReference type="RefSeq" id="WP_214433014.1">
    <property type="nucleotide sequence ID" value="NZ_JAECZA010000060.1"/>
</dbReference>
<feature type="region of interest" description="Disordered" evidence="1">
    <location>
        <begin position="243"/>
        <end position="263"/>
    </location>
</feature>
<evidence type="ECO:0000313" key="4">
    <source>
        <dbReference type="Proteomes" id="UP000662314"/>
    </source>
</evidence>
<dbReference type="EMBL" id="JAECZA010000060">
    <property type="protein sequence ID" value="MBH8574196.1"/>
    <property type="molecule type" value="Genomic_DNA"/>
</dbReference>
<keyword evidence="2" id="KW-0732">Signal</keyword>
<evidence type="ECO:0000313" key="3">
    <source>
        <dbReference type="EMBL" id="MBH8574196.1"/>
    </source>
</evidence>
<feature type="signal peptide" evidence="2">
    <location>
        <begin position="1"/>
        <end position="26"/>
    </location>
</feature>
<dbReference type="AlphaFoldDB" id="A0A8J7LEI0"/>
<gene>
    <name evidence="3" type="ORF">I8752_14455</name>
</gene>
<sequence>MDIVVFSKKFAFQVFMLAAMSGVASAQETITVPKPATPQQPLIVPKPATTQQPLIVPKPTTIPQQTPTVPQLRTTQRICSLDAVEDLLPPPQQGKQNDSALSYLGQQGFIRNQQGAWVCYANDPNKEGRYYTVFKVQELDGKLIGSSFFNGGTLIDGQDNRSVNFFMTLVERHMNVTPDNQESIRRYLEAFVSLVKQGKIQPSRRGFLFDQPNRALVLYHTLPAGELKGTAITINIQLPKNLNSDSTKMGLPSSLRNSLKPNQ</sequence>
<protein>
    <recommendedName>
        <fullName evidence="5">DUF3298 domain-containing protein</fullName>
    </recommendedName>
</protein>
<proteinExistence type="predicted"/>
<reference evidence="3 4" key="1">
    <citation type="journal article" date="2021" name="Int. J. Syst. Evol. Microbiol.">
        <title>Amazonocrinis nigriterrae gen. nov., sp. nov., Atlanticothrix silvestris gen. nov., sp. nov. and Dendronalium phyllosphericum gen. nov., sp. nov., nostocacean cyanobacteria from Brazilian environments.</title>
        <authorList>
            <person name="Alvarenga D.O."/>
            <person name="Andreote A.P.D."/>
            <person name="Branco L.H.Z."/>
            <person name="Delbaje E."/>
            <person name="Cruz R.B."/>
            <person name="Varani A.M."/>
            <person name="Fiore M.F."/>
        </authorList>
    </citation>
    <scope>NUCLEOTIDE SEQUENCE [LARGE SCALE GENOMIC DNA]</scope>
    <source>
        <strain evidence="3 4">CENA369</strain>
    </source>
</reference>
<keyword evidence="4" id="KW-1185">Reference proteome</keyword>
<evidence type="ECO:0000256" key="2">
    <source>
        <dbReference type="SAM" id="SignalP"/>
    </source>
</evidence>
<dbReference type="Proteomes" id="UP000662314">
    <property type="component" value="Unassembled WGS sequence"/>
</dbReference>
<feature type="compositionally biased region" description="Polar residues" evidence="1">
    <location>
        <begin position="254"/>
        <end position="263"/>
    </location>
</feature>
<feature type="chain" id="PRO_5035274578" description="DUF3298 domain-containing protein" evidence="2">
    <location>
        <begin position="27"/>
        <end position="263"/>
    </location>
</feature>
<evidence type="ECO:0008006" key="5">
    <source>
        <dbReference type="Google" id="ProtNLM"/>
    </source>
</evidence>
<organism evidence="3 4">
    <name type="scientific">Dendronalium phyllosphericum CENA369</name>
    <dbReference type="NCBI Taxonomy" id="1725256"/>
    <lineage>
        <taxon>Bacteria</taxon>
        <taxon>Bacillati</taxon>
        <taxon>Cyanobacteriota</taxon>
        <taxon>Cyanophyceae</taxon>
        <taxon>Nostocales</taxon>
        <taxon>Nostocaceae</taxon>
        <taxon>Dendronalium</taxon>
        <taxon>Dendronalium phyllosphericum</taxon>
    </lineage>
</organism>